<organism evidence="1 2">
    <name type="scientific">Solanum bulbocastanum</name>
    <name type="common">Wild potato</name>
    <dbReference type="NCBI Taxonomy" id="147425"/>
    <lineage>
        <taxon>Eukaryota</taxon>
        <taxon>Viridiplantae</taxon>
        <taxon>Streptophyta</taxon>
        <taxon>Embryophyta</taxon>
        <taxon>Tracheophyta</taxon>
        <taxon>Spermatophyta</taxon>
        <taxon>Magnoliopsida</taxon>
        <taxon>eudicotyledons</taxon>
        <taxon>Gunneridae</taxon>
        <taxon>Pentapetalae</taxon>
        <taxon>asterids</taxon>
        <taxon>lamiids</taxon>
        <taxon>Solanales</taxon>
        <taxon>Solanaceae</taxon>
        <taxon>Solanoideae</taxon>
        <taxon>Solaneae</taxon>
        <taxon>Solanum</taxon>
    </lineage>
</organism>
<reference evidence="1 2" key="1">
    <citation type="submission" date="2024-02" db="EMBL/GenBank/DDBJ databases">
        <title>de novo genome assembly of Solanum bulbocastanum strain 11H21.</title>
        <authorList>
            <person name="Hosaka A.J."/>
        </authorList>
    </citation>
    <scope>NUCLEOTIDE SEQUENCE [LARGE SCALE GENOMIC DNA]</scope>
    <source>
        <tissue evidence="1">Young leaves</tissue>
    </source>
</reference>
<evidence type="ECO:0000313" key="1">
    <source>
        <dbReference type="EMBL" id="KAK6802600.1"/>
    </source>
</evidence>
<accession>A0AAN8UAB2</accession>
<gene>
    <name evidence="1" type="ORF">RDI58_000381</name>
</gene>
<dbReference type="AlphaFoldDB" id="A0AAN8UAB2"/>
<dbReference type="Proteomes" id="UP001371456">
    <property type="component" value="Unassembled WGS sequence"/>
</dbReference>
<sequence>MSKLVSLQNHQEEEQQ</sequence>
<protein>
    <submittedName>
        <fullName evidence="1">Uncharacterized protein</fullName>
    </submittedName>
</protein>
<evidence type="ECO:0000313" key="2">
    <source>
        <dbReference type="Proteomes" id="UP001371456"/>
    </source>
</evidence>
<name>A0AAN8UAB2_SOLBU</name>
<keyword evidence="2" id="KW-1185">Reference proteome</keyword>
<dbReference type="EMBL" id="JBANQN010000001">
    <property type="protein sequence ID" value="KAK6802600.1"/>
    <property type="molecule type" value="Genomic_DNA"/>
</dbReference>
<comment type="caution">
    <text evidence="1">The sequence shown here is derived from an EMBL/GenBank/DDBJ whole genome shotgun (WGS) entry which is preliminary data.</text>
</comment>
<proteinExistence type="predicted"/>